<dbReference type="SMR" id="A0A0R1ED01"/>
<dbReference type="GO" id="GO:0097150">
    <property type="term" value="P:neuronal stem cell population maintenance"/>
    <property type="evidence" value="ECO:0007669"/>
    <property type="project" value="EnsemblMetazoa"/>
</dbReference>
<dbReference type="SUPFAM" id="SSF46785">
    <property type="entry name" value="Winged helix' DNA-binding domain"/>
    <property type="match status" value="1"/>
</dbReference>
<accession>A0A0R1ED01</accession>
<dbReference type="GO" id="GO:0070063">
    <property type="term" value="F:RNA polymerase binding"/>
    <property type="evidence" value="ECO:0007669"/>
    <property type="project" value="EnsemblMetazoa"/>
</dbReference>
<protein>
    <recommendedName>
        <fullName evidence="2">RNA polymerase II elongation factor ELL N-terminal domain-containing protein</fullName>
    </recommendedName>
</protein>
<dbReference type="GO" id="GO:0000987">
    <property type="term" value="F:cis-regulatory region sequence-specific DNA binding"/>
    <property type="evidence" value="ECO:0007669"/>
    <property type="project" value="TreeGrafter"/>
</dbReference>
<dbReference type="GO" id="GO:0003682">
    <property type="term" value="F:chromatin binding"/>
    <property type="evidence" value="ECO:0007669"/>
    <property type="project" value="EnsemblMetazoa"/>
</dbReference>
<dbReference type="GO" id="GO:0000791">
    <property type="term" value="C:euchromatin"/>
    <property type="evidence" value="ECO:0007669"/>
    <property type="project" value="EnsemblMetazoa"/>
</dbReference>
<sequence>NALSTGNYGMSQSHRYTDDSKEYIIVKLTDSAFRAIEEYQRDDNAKRMQPGQRAKIQFVGNTGVIQFPRPATDANGIPNANGNSSDATGAGGGGGGRKFDFTINNMEGTLECVQQQQQSLGVLGAVTLRMRINANDDVYDTTREKMAIAEETEKSKCIREIKPNQSDIGRKVKKPPSAIQSSSVSASTASAFSSSNSGLTTTAFHHHSNSNNSGNNNNNNNSSSSSSNSFNSNNHSRKLGSSPFNGLGVGSSSSSSAFASRSPNPSTLGASGTVNGSGVGGGRYGGGAASSLASTFANGISQGYNNLSGSSPRDSMTVGVSGAPASTAISSRNKMPSGGLTSSNSSSSSRSANNKSSGGNKMSDVSRRNIRERLIHLLALKAFKKPELFARLKNEGIRDRERNQITNILMDISTMSHNTYNLRRQMW</sequence>
<feature type="region of interest" description="Disordered" evidence="1">
    <location>
        <begin position="162"/>
        <end position="185"/>
    </location>
</feature>
<dbReference type="InterPro" id="IPR042065">
    <property type="entry name" value="E3_ELL-like"/>
</dbReference>
<evidence type="ECO:0000256" key="1">
    <source>
        <dbReference type="SAM" id="MobiDB-lite"/>
    </source>
</evidence>
<feature type="non-terminal residue" evidence="3">
    <location>
        <position position="427"/>
    </location>
</feature>
<feature type="compositionally biased region" description="Low complexity" evidence="1">
    <location>
        <begin position="337"/>
        <end position="360"/>
    </location>
</feature>
<dbReference type="GO" id="GO:0042795">
    <property type="term" value="P:snRNA transcription by RNA polymerase II"/>
    <property type="evidence" value="ECO:0007669"/>
    <property type="project" value="EnsemblMetazoa"/>
</dbReference>
<dbReference type="InterPro" id="IPR031176">
    <property type="entry name" value="ELL/occludin"/>
</dbReference>
<reference evidence="3 4" key="2">
    <citation type="journal article" date="2007" name="PLoS Biol.">
        <title>Principles of genome evolution in the Drosophila melanogaster species group.</title>
        <authorList>
            <person name="Ranz J.M."/>
            <person name="Maurin D."/>
            <person name="Chan Y.S."/>
            <person name="von Grotthuss M."/>
            <person name="Hillier L.W."/>
            <person name="Roote J."/>
            <person name="Ashburner M."/>
            <person name="Bergman C.M."/>
        </authorList>
    </citation>
    <scope>NUCLEOTIDE SEQUENCE [LARGE SCALE GENOMIC DNA]</scope>
    <source>
        <strain evidence="4">Tai18E2 / Tucson 14021-0261.01</strain>
    </source>
</reference>
<feature type="region of interest" description="Disordered" evidence="1">
    <location>
        <begin position="308"/>
        <end position="365"/>
    </location>
</feature>
<evidence type="ECO:0000313" key="3">
    <source>
        <dbReference type="EMBL" id="KRK05329.1"/>
    </source>
</evidence>
<keyword evidence="4" id="KW-1185">Reference proteome</keyword>
<dbReference type="AlphaFoldDB" id="A0A0R1ED01"/>
<evidence type="ECO:0000313" key="4">
    <source>
        <dbReference type="Proteomes" id="UP000002282"/>
    </source>
</evidence>
<dbReference type="OrthoDB" id="6284217at2759"/>
<feature type="compositionally biased region" description="Low complexity" evidence="1">
    <location>
        <begin position="209"/>
        <end position="234"/>
    </location>
</feature>
<feature type="region of interest" description="Disordered" evidence="1">
    <location>
        <begin position="202"/>
        <end position="274"/>
    </location>
</feature>
<feature type="compositionally biased region" description="Low complexity" evidence="1">
    <location>
        <begin position="251"/>
        <end position="274"/>
    </location>
</feature>
<dbReference type="EMBL" id="CH891877">
    <property type="protein sequence ID" value="KRK05329.1"/>
    <property type="molecule type" value="Genomic_DNA"/>
</dbReference>
<dbReference type="GO" id="GO:0005703">
    <property type="term" value="C:polytene chromosome puff"/>
    <property type="evidence" value="ECO:0007669"/>
    <property type="project" value="EnsemblMetazoa"/>
</dbReference>
<proteinExistence type="predicted"/>
<dbReference type="PANTHER" id="PTHR23288:SF17">
    <property type="entry name" value="RNA POLYMERASE II ELONGATION FACTOR ELL"/>
    <property type="match status" value="1"/>
</dbReference>
<dbReference type="GO" id="GO:0006368">
    <property type="term" value="P:transcription elongation by RNA polymerase II"/>
    <property type="evidence" value="ECO:0007669"/>
    <property type="project" value="InterPro"/>
</dbReference>
<dbReference type="InterPro" id="IPR019464">
    <property type="entry name" value="ELL_N"/>
</dbReference>
<evidence type="ECO:0000259" key="2">
    <source>
        <dbReference type="Pfam" id="PF10390"/>
    </source>
</evidence>
<dbReference type="InterPro" id="IPR036390">
    <property type="entry name" value="WH_DNA-bd_sf"/>
</dbReference>
<reference evidence="3 4" key="1">
    <citation type="journal article" date="2007" name="Nature">
        <title>Evolution of genes and genomes on the Drosophila phylogeny.</title>
        <authorList>
            <consortium name="Drosophila 12 Genomes Consortium"/>
            <person name="Clark A.G."/>
            <person name="Eisen M.B."/>
            <person name="Smith D.R."/>
            <person name="Bergman C.M."/>
            <person name="Oliver B."/>
            <person name="Markow T.A."/>
            <person name="Kaufman T.C."/>
            <person name="Kellis M."/>
            <person name="Gelbart W."/>
            <person name="Iyer V.N."/>
            <person name="Pollard D.A."/>
            <person name="Sackton T.B."/>
            <person name="Larracuente A.M."/>
            <person name="Singh N.D."/>
            <person name="Abad J.P."/>
            <person name="Abt D.N."/>
            <person name="Adryan B."/>
            <person name="Aguade M."/>
            <person name="Akashi H."/>
            <person name="Anderson W.W."/>
            <person name="Aquadro C.F."/>
            <person name="Ardell D.H."/>
            <person name="Arguello R."/>
            <person name="Artieri C.G."/>
            <person name="Barbash D.A."/>
            <person name="Barker D."/>
            <person name="Barsanti P."/>
            <person name="Batterham P."/>
            <person name="Batzoglou S."/>
            <person name="Begun D."/>
            <person name="Bhutkar A."/>
            <person name="Blanco E."/>
            <person name="Bosak S.A."/>
            <person name="Bradley R.K."/>
            <person name="Brand A.D."/>
            <person name="Brent M.R."/>
            <person name="Brooks A.N."/>
            <person name="Brown R.H."/>
            <person name="Butlin R.K."/>
            <person name="Caggese C."/>
            <person name="Calvi B.R."/>
            <person name="Bernardo de Carvalho A."/>
            <person name="Caspi A."/>
            <person name="Castrezana S."/>
            <person name="Celniker S.E."/>
            <person name="Chang J.L."/>
            <person name="Chapple C."/>
            <person name="Chatterji S."/>
            <person name="Chinwalla A."/>
            <person name="Civetta A."/>
            <person name="Clifton S.W."/>
            <person name="Comeron J.M."/>
            <person name="Costello J.C."/>
            <person name="Coyne J.A."/>
            <person name="Daub J."/>
            <person name="David R.G."/>
            <person name="Delcher A.L."/>
            <person name="Delehaunty K."/>
            <person name="Do C.B."/>
            <person name="Ebling H."/>
            <person name="Edwards K."/>
            <person name="Eickbush T."/>
            <person name="Evans J.D."/>
            <person name="Filipski A."/>
            <person name="Findeiss S."/>
            <person name="Freyhult E."/>
            <person name="Fulton L."/>
            <person name="Fulton R."/>
            <person name="Garcia A.C."/>
            <person name="Gardiner A."/>
            <person name="Garfield D.A."/>
            <person name="Garvin B.E."/>
            <person name="Gibson G."/>
            <person name="Gilbert D."/>
            <person name="Gnerre S."/>
            <person name="Godfrey J."/>
            <person name="Good R."/>
            <person name="Gotea V."/>
            <person name="Gravely B."/>
            <person name="Greenberg A.J."/>
            <person name="Griffiths-Jones S."/>
            <person name="Gross S."/>
            <person name="Guigo R."/>
            <person name="Gustafson E.A."/>
            <person name="Haerty W."/>
            <person name="Hahn M.W."/>
            <person name="Halligan D.L."/>
            <person name="Halpern A.L."/>
            <person name="Halter G.M."/>
            <person name="Han M.V."/>
            <person name="Heger A."/>
            <person name="Hillier L."/>
            <person name="Hinrichs A.S."/>
            <person name="Holmes I."/>
            <person name="Hoskins R.A."/>
            <person name="Hubisz M.J."/>
            <person name="Hultmark D."/>
            <person name="Huntley M.A."/>
            <person name="Jaffe D.B."/>
            <person name="Jagadeeshan S."/>
            <person name="Jeck W.R."/>
            <person name="Johnson J."/>
            <person name="Jones C.D."/>
            <person name="Jordan W.C."/>
            <person name="Karpen G.H."/>
            <person name="Kataoka E."/>
            <person name="Keightley P.D."/>
            <person name="Kheradpour P."/>
            <person name="Kirkness E.F."/>
            <person name="Koerich L.B."/>
            <person name="Kristiansen K."/>
            <person name="Kudrna D."/>
            <person name="Kulathinal R.J."/>
            <person name="Kumar S."/>
            <person name="Kwok R."/>
            <person name="Lander E."/>
            <person name="Langley C.H."/>
            <person name="Lapoint R."/>
            <person name="Lazzaro B.P."/>
            <person name="Lee S.J."/>
            <person name="Levesque L."/>
            <person name="Li R."/>
            <person name="Lin C.F."/>
            <person name="Lin M.F."/>
            <person name="Lindblad-Toh K."/>
            <person name="Llopart A."/>
            <person name="Long M."/>
            <person name="Low L."/>
            <person name="Lozovsky E."/>
            <person name="Lu J."/>
            <person name="Luo M."/>
            <person name="Machado C.A."/>
            <person name="Makalowski W."/>
            <person name="Marzo M."/>
            <person name="Matsuda M."/>
            <person name="Matzkin L."/>
            <person name="McAllister B."/>
            <person name="McBride C.S."/>
            <person name="McKernan B."/>
            <person name="McKernan K."/>
            <person name="Mendez-Lago M."/>
            <person name="Minx P."/>
            <person name="Mollenhauer M.U."/>
            <person name="Montooth K."/>
            <person name="Mount S.M."/>
            <person name="Mu X."/>
            <person name="Myers E."/>
            <person name="Negre B."/>
            <person name="Newfeld S."/>
            <person name="Nielsen R."/>
            <person name="Noor M.A."/>
            <person name="O'Grady P."/>
            <person name="Pachter L."/>
            <person name="Papaceit M."/>
            <person name="Parisi M.J."/>
            <person name="Parisi M."/>
            <person name="Parts L."/>
            <person name="Pedersen J.S."/>
            <person name="Pesole G."/>
            <person name="Phillippy A.M."/>
            <person name="Ponting C.P."/>
            <person name="Pop M."/>
            <person name="Porcelli D."/>
            <person name="Powell J.R."/>
            <person name="Prohaska S."/>
            <person name="Pruitt K."/>
            <person name="Puig M."/>
            <person name="Quesneville H."/>
            <person name="Ram K.R."/>
            <person name="Rand D."/>
            <person name="Rasmussen M.D."/>
            <person name="Reed L.K."/>
            <person name="Reenan R."/>
            <person name="Reily A."/>
            <person name="Remington K.A."/>
            <person name="Rieger T.T."/>
            <person name="Ritchie M.G."/>
            <person name="Robin C."/>
            <person name="Rogers Y.H."/>
            <person name="Rohde C."/>
            <person name="Rozas J."/>
            <person name="Rubenfield M.J."/>
            <person name="Ruiz A."/>
            <person name="Russo S."/>
            <person name="Salzberg S.L."/>
            <person name="Sanchez-Gracia A."/>
            <person name="Saranga D.J."/>
            <person name="Sato H."/>
            <person name="Schaeffer S.W."/>
            <person name="Schatz M.C."/>
            <person name="Schlenke T."/>
            <person name="Schwartz R."/>
            <person name="Segarra C."/>
            <person name="Singh R.S."/>
            <person name="Sirot L."/>
            <person name="Sirota M."/>
            <person name="Sisneros N.B."/>
            <person name="Smith C.D."/>
            <person name="Smith T.F."/>
            <person name="Spieth J."/>
            <person name="Stage D.E."/>
            <person name="Stark A."/>
            <person name="Stephan W."/>
            <person name="Strausberg R.L."/>
            <person name="Strempel S."/>
            <person name="Sturgill D."/>
            <person name="Sutton G."/>
            <person name="Sutton G.G."/>
            <person name="Tao W."/>
            <person name="Teichmann S."/>
            <person name="Tobari Y.N."/>
            <person name="Tomimura Y."/>
            <person name="Tsolas J.M."/>
            <person name="Valente V.L."/>
            <person name="Venter E."/>
            <person name="Venter J.C."/>
            <person name="Vicario S."/>
            <person name="Vieira F.G."/>
            <person name="Vilella A.J."/>
            <person name="Villasante A."/>
            <person name="Walenz B."/>
            <person name="Wang J."/>
            <person name="Wasserman M."/>
            <person name="Watts T."/>
            <person name="Wilson D."/>
            <person name="Wilson R.K."/>
            <person name="Wing R.A."/>
            <person name="Wolfner M.F."/>
            <person name="Wong A."/>
            <person name="Wong G.K."/>
            <person name="Wu C.I."/>
            <person name="Wu G."/>
            <person name="Yamamoto D."/>
            <person name="Yang H.P."/>
            <person name="Yang S.P."/>
            <person name="Yorke J.A."/>
            <person name="Yoshida K."/>
            <person name="Zdobnov E."/>
            <person name="Zhang P."/>
            <person name="Zhang Y."/>
            <person name="Zimin A.V."/>
            <person name="Baldwin J."/>
            <person name="Abdouelleil A."/>
            <person name="Abdulkadir J."/>
            <person name="Abebe A."/>
            <person name="Abera B."/>
            <person name="Abreu J."/>
            <person name="Acer S.C."/>
            <person name="Aftuck L."/>
            <person name="Alexander A."/>
            <person name="An P."/>
            <person name="Anderson E."/>
            <person name="Anderson S."/>
            <person name="Arachi H."/>
            <person name="Azer M."/>
            <person name="Bachantsang P."/>
            <person name="Barry A."/>
            <person name="Bayul T."/>
            <person name="Berlin A."/>
            <person name="Bessette D."/>
            <person name="Bloom T."/>
            <person name="Blye J."/>
            <person name="Boguslavskiy L."/>
            <person name="Bonnet C."/>
            <person name="Boukhgalter B."/>
            <person name="Bourzgui I."/>
            <person name="Brown A."/>
            <person name="Cahill P."/>
            <person name="Channer S."/>
            <person name="Cheshatsang Y."/>
            <person name="Chuda L."/>
            <person name="Citroen M."/>
            <person name="Collymore A."/>
            <person name="Cooke P."/>
            <person name="Costello M."/>
            <person name="D'Aco K."/>
            <person name="Daza R."/>
            <person name="De Haan G."/>
            <person name="DeGray S."/>
            <person name="DeMaso C."/>
            <person name="Dhargay N."/>
            <person name="Dooley K."/>
            <person name="Dooley E."/>
            <person name="Doricent M."/>
            <person name="Dorje P."/>
            <person name="Dorjee K."/>
            <person name="Dupes A."/>
            <person name="Elong R."/>
            <person name="Falk J."/>
            <person name="Farina A."/>
            <person name="Faro S."/>
            <person name="Ferguson D."/>
            <person name="Fisher S."/>
            <person name="Foley C.D."/>
            <person name="Franke A."/>
            <person name="Friedrich D."/>
            <person name="Gadbois L."/>
            <person name="Gearin G."/>
            <person name="Gearin C.R."/>
            <person name="Giannoukos G."/>
            <person name="Goode T."/>
            <person name="Graham J."/>
            <person name="Grandbois E."/>
            <person name="Grewal S."/>
            <person name="Gyaltsen K."/>
            <person name="Hafez N."/>
            <person name="Hagos B."/>
            <person name="Hall J."/>
            <person name="Henson C."/>
            <person name="Hollinger A."/>
            <person name="Honan T."/>
            <person name="Huard M.D."/>
            <person name="Hughes L."/>
            <person name="Hurhula B."/>
            <person name="Husby M.E."/>
            <person name="Kamat A."/>
            <person name="Kanga B."/>
            <person name="Kashin S."/>
            <person name="Khazanovich D."/>
            <person name="Kisner P."/>
            <person name="Lance K."/>
            <person name="Lara M."/>
            <person name="Lee W."/>
            <person name="Lennon N."/>
            <person name="Letendre F."/>
            <person name="LeVine R."/>
            <person name="Lipovsky A."/>
            <person name="Liu X."/>
            <person name="Liu J."/>
            <person name="Liu S."/>
            <person name="Lokyitsang T."/>
            <person name="Lokyitsang Y."/>
            <person name="Lubonja R."/>
            <person name="Lui A."/>
            <person name="MacDonald P."/>
            <person name="Magnisalis V."/>
            <person name="Maru K."/>
            <person name="Matthews C."/>
            <person name="McCusker W."/>
            <person name="McDonough S."/>
            <person name="Mehta T."/>
            <person name="Meldrim J."/>
            <person name="Meneus L."/>
            <person name="Mihai O."/>
            <person name="Mihalev A."/>
            <person name="Mihova T."/>
            <person name="Mittelman R."/>
            <person name="Mlenga V."/>
            <person name="Montmayeur A."/>
            <person name="Mulrain L."/>
            <person name="Navidi A."/>
            <person name="Naylor J."/>
            <person name="Negash T."/>
            <person name="Nguyen T."/>
            <person name="Nguyen N."/>
            <person name="Nicol R."/>
            <person name="Norbu C."/>
            <person name="Norbu N."/>
            <person name="Novod N."/>
            <person name="O'Neill B."/>
            <person name="Osman S."/>
            <person name="Markiewicz E."/>
            <person name="Oyono O.L."/>
            <person name="Patti C."/>
            <person name="Phunkhang P."/>
            <person name="Pierre F."/>
            <person name="Priest M."/>
            <person name="Raghuraman S."/>
            <person name="Rege F."/>
            <person name="Reyes R."/>
            <person name="Rise C."/>
            <person name="Rogov P."/>
            <person name="Ross K."/>
            <person name="Ryan E."/>
            <person name="Settipalli S."/>
            <person name="Shea T."/>
            <person name="Sherpa N."/>
            <person name="Shi L."/>
            <person name="Shih D."/>
            <person name="Sparrow T."/>
            <person name="Spaulding J."/>
            <person name="Stalker J."/>
            <person name="Stange-Thomann N."/>
            <person name="Stavropoulos S."/>
            <person name="Stone C."/>
            <person name="Strader C."/>
            <person name="Tesfaye S."/>
            <person name="Thomson T."/>
            <person name="Thoulutsang Y."/>
            <person name="Thoulutsang D."/>
            <person name="Topham K."/>
            <person name="Topping I."/>
            <person name="Tsamla T."/>
            <person name="Vassiliev H."/>
            <person name="Vo A."/>
            <person name="Wangchuk T."/>
            <person name="Wangdi T."/>
            <person name="Weiand M."/>
            <person name="Wilkinson J."/>
            <person name="Wilson A."/>
            <person name="Yadav S."/>
            <person name="Young G."/>
            <person name="Yu Q."/>
            <person name="Zembek L."/>
            <person name="Zhong D."/>
            <person name="Zimmer A."/>
            <person name="Zwirko Z."/>
            <person name="Jaffe D.B."/>
            <person name="Alvarez P."/>
            <person name="Brockman W."/>
            <person name="Butler J."/>
            <person name="Chin C."/>
            <person name="Gnerre S."/>
            <person name="Grabherr M."/>
            <person name="Kleber M."/>
            <person name="Mauceli E."/>
            <person name="MacCallum I."/>
        </authorList>
    </citation>
    <scope>NUCLEOTIDE SEQUENCE [LARGE SCALE GENOMIC DNA]</scope>
    <source>
        <strain evidence="4">Tai18E2 / Tucson 14021-0261.01</strain>
    </source>
</reference>
<dbReference type="GO" id="GO:0008023">
    <property type="term" value="C:transcription elongation factor complex"/>
    <property type="evidence" value="ECO:0007669"/>
    <property type="project" value="EnsemblMetazoa"/>
</dbReference>
<dbReference type="GO" id="GO:0048190">
    <property type="term" value="P:wing disc dorsal/ventral pattern formation"/>
    <property type="evidence" value="ECO:0007669"/>
    <property type="project" value="EnsemblMetazoa"/>
</dbReference>
<gene>
    <name evidence="3" type="primary">Dyak\GE28216</name>
    <name evidence="3" type="synonym">GE28216</name>
    <name evidence="3" type="ORF">Dyak_GE28216</name>
</gene>
<name>A0A0R1ED01_DROYA</name>
<dbReference type="GO" id="GO:0032968">
    <property type="term" value="P:positive regulation of transcription elongation by RNA polymerase II"/>
    <property type="evidence" value="ECO:0007669"/>
    <property type="project" value="EnsemblMetazoa"/>
</dbReference>
<dbReference type="Gene3D" id="1.10.10.2670">
    <property type="entry name" value="E3 ubiquitin-protein ligase"/>
    <property type="match status" value="1"/>
</dbReference>
<feature type="non-terminal residue" evidence="3">
    <location>
        <position position="1"/>
    </location>
</feature>
<organism evidence="3 4">
    <name type="scientific">Drosophila yakuba</name>
    <name type="common">Fruit fly</name>
    <dbReference type="NCBI Taxonomy" id="7245"/>
    <lineage>
        <taxon>Eukaryota</taxon>
        <taxon>Metazoa</taxon>
        <taxon>Ecdysozoa</taxon>
        <taxon>Arthropoda</taxon>
        <taxon>Hexapoda</taxon>
        <taxon>Insecta</taxon>
        <taxon>Pterygota</taxon>
        <taxon>Neoptera</taxon>
        <taxon>Endopterygota</taxon>
        <taxon>Diptera</taxon>
        <taxon>Brachycera</taxon>
        <taxon>Muscomorpha</taxon>
        <taxon>Ephydroidea</taxon>
        <taxon>Drosophilidae</taxon>
        <taxon>Drosophila</taxon>
        <taxon>Sophophora</taxon>
    </lineage>
</organism>
<dbReference type="GO" id="GO:0034605">
    <property type="term" value="P:cellular response to heat"/>
    <property type="evidence" value="ECO:0007669"/>
    <property type="project" value="EnsemblMetazoa"/>
</dbReference>
<dbReference type="GO" id="GO:0005730">
    <property type="term" value="C:nucleolus"/>
    <property type="evidence" value="ECO:0007669"/>
    <property type="project" value="EnsemblMetazoa"/>
</dbReference>
<feature type="domain" description="RNA polymerase II elongation factor ELL N-terminal" evidence="2">
    <location>
        <begin position="342"/>
        <end position="427"/>
    </location>
</feature>
<feature type="domain" description="RNA polymerase II elongation factor ELL N-terminal" evidence="2">
    <location>
        <begin position="5"/>
        <end position="208"/>
    </location>
</feature>
<dbReference type="KEGG" id="dya:Dyak_GE28216"/>
<dbReference type="PANTHER" id="PTHR23288">
    <property type="entry name" value="OCCLUDIN AND RNA POLYMERASE II ELONGATION FACTOR ELL"/>
    <property type="match status" value="1"/>
</dbReference>
<dbReference type="Pfam" id="PF10390">
    <property type="entry name" value="ELL"/>
    <property type="match status" value="2"/>
</dbReference>
<dbReference type="Proteomes" id="UP000002282">
    <property type="component" value="Unassembled WGS sequence"/>
</dbReference>